<evidence type="ECO:0000313" key="12">
    <source>
        <dbReference type="Proteomes" id="UP001210925"/>
    </source>
</evidence>
<dbReference type="GO" id="GO:0010992">
    <property type="term" value="P:ubiquitin recycling"/>
    <property type="evidence" value="ECO:0007669"/>
    <property type="project" value="TreeGrafter"/>
</dbReference>
<dbReference type="InterPro" id="IPR015943">
    <property type="entry name" value="WD40/YVTN_repeat-like_dom_sf"/>
</dbReference>
<dbReference type="GO" id="GO:0043161">
    <property type="term" value="P:proteasome-mediated ubiquitin-dependent protein catabolic process"/>
    <property type="evidence" value="ECO:0007669"/>
    <property type="project" value="TreeGrafter"/>
</dbReference>
<evidence type="ECO:0000259" key="8">
    <source>
        <dbReference type="PROSITE" id="PS51176"/>
    </source>
</evidence>
<dbReference type="Pfam" id="PF00400">
    <property type="entry name" value="WD40"/>
    <property type="match status" value="6"/>
</dbReference>
<dbReference type="SUPFAM" id="SSF50978">
    <property type="entry name" value="WD40 repeat-like"/>
    <property type="match status" value="1"/>
</dbReference>
<dbReference type="GO" id="GO:0050661">
    <property type="term" value="F:NADP binding"/>
    <property type="evidence" value="ECO:0007669"/>
    <property type="project" value="InterPro"/>
</dbReference>
<dbReference type="GO" id="GO:0004665">
    <property type="term" value="F:prephenate dehydrogenase (NADP+) activity"/>
    <property type="evidence" value="ECO:0007669"/>
    <property type="project" value="InterPro"/>
</dbReference>
<keyword evidence="5" id="KW-0560">Oxidoreductase</keyword>
<feature type="region of interest" description="Disordered" evidence="7">
    <location>
        <begin position="859"/>
        <end position="890"/>
    </location>
</feature>
<dbReference type="PROSITE" id="PS50294">
    <property type="entry name" value="WD_REPEATS_REGION"/>
    <property type="match status" value="2"/>
</dbReference>
<dbReference type="Gene3D" id="2.130.10.10">
    <property type="entry name" value="YVTN repeat-like/Quinoprotein amine dehydrogenase"/>
    <property type="match status" value="1"/>
</dbReference>
<dbReference type="Gene3D" id="1.25.10.10">
    <property type="entry name" value="Leucine-rich Repeat Variant"/>
    <property type="match status" value="1"/>
</dbReference>
<dbReference type="PROSITE" id="PS50082">
    <property type="entry name" value="WD_REPEATS_2"/>
    <property type="match status" value="2"/>
</dbReference>
<feature type="region of interest" description="Disordered" evidence="7">
    <location>
        <begin position="703"/>
        <end position="731"/>
    </location>
</feature>
<evidence type="ECO:0000313" key="11">
    <source>
        <dbReference type="EMBL" id="KAJ3259161.1"/>
    </source>
</evidence>
<dbReference type="Pfam" id="PF09070">
    <property type="entry name" value="PFU"/>
    <property type="match status" value="1"/>
</dbReference>
<dbReference type="PANTHER" id="PTHR19849:SF0">
    <property type="entry name" value="PHOSPHOLIPASE A-2-ACTIVATING PROTEIN"/>
    <property type="match status" value="1"/>
</dbReference>
<proteinExistence type="predicted"/>
<evidence type="ECO:0000256" key="6">
    <source>
        <dbReference type="PROSITE-ProRule" id="PRU00221"/>
    </source>
</evidence>
<keyword evidence="12" id="KW-1185">Reference proteome</keyword>
<dbReference type="PANTHER" id="PTHR19849">
    <property type="entry name" value="PHOSPHOLIPASE A-2-ACTIVATING PROTEIN"/>
    <property type="match status" value="1"/>
</dbReference>
<dbReference type="GO" id="GO:0006571">
    <property type="term" value="P:tyrosine biosynthetic process"/>
    <property type="evidence" value="ECO:0007669"/>
    <property type="project" value="InterPro"/>
</dbReference>
<dbReference type="PROSITE" id="PS51396">
    <property type="entry name" value="PUL"/>
    <property type="match status" value="1"/>
</dbReference>
<dbReference type="EMBL" id="JADGKB010000020">
    <property type="protein sequence ID" value="KAJ3259161.1"/>
    <property type="molecule type" value="Genomic_DNA"/>
</dbReference>
<dbReference type="InterPro" id="IPR008927">
    <property type="entry name" value="6-PGluconate_DH-like_C_sf"/>
</dbReference>
<feature type="domain" description="PUL" evidence="10">
    <location>
        <begin position="893"/>
        <end position="1157"/>
    </location>
</feature>
<sequence length="1159" mass="128102">MTKKNTLELGIIGFGDMGKLYGKHFLKHGWKNVNVCDLPENYEKIKVFEKQGFKVWKDGYAVARRCDFVMFSVEAAYIDKVVAQFGPSMRIGSIACGQTSVKDPEIKAFEKYLPDDVNIVTCHSLHGPSVNPKNQPLVIIRHRSNNSSFDTAVEILESLESKIVHLTAKEHDHITADTQAVTHLAFLSMGTAWKTNTIFPWENAQYIGGIENAKTLMALRIYGNKWHVYAGLVLLNPYAFGQVQQYAQSVSELFKLMIQEKEKEFRERARDFVFQGFDRHPILLSDSLLDQFSLSAVPKTERKPNSHLSLLAIVDCWEKLGIRPYDHLICQTPPFRLLLGIAEYLFRNEEFLEEAIHAALFVRDIRADDCEFYTSAKGWVECIELASMEAYQKRFESTSKFFRDRVPHASKVKALAVIDNDTFASASRDSNVIIWKRSGKAWHQQATFSKHNHFVNALAYIPPSNGHSGLLASGGSDKLIYVFDPSNPENVKYKLEGHSDNICTLAVSPEGDLISGSWDKTAKVWRNGKCVSTLAGHIFAVWGVLAVGEGTFLTASADKTIKVWNNGMEIRTIKGHSDVVRSVVNIPGVGFASTSNDGTIRVVKNSGELVYELHGHNSFVYGLARLPNGNLVSSGEDRTVRIWKGNAEFQCLIQPCVSVWAVAAAPSGDIFAAGSDGFVRVFTQSPDRVASADELQAYEESLSASTIPSNQVGDIKKDDLPGPEALDQPGNKEGQIKMVRVGNVVEAYQWSGSKGNWEKVGEVVDAVGNKRKQVYMGKEYDYVFDVEIQPGAPHLKLPYNSSENPYMAAQDFINANELSQDFLEEIANFIMTNAQGVTLGEAPTTGYADPFTGGNRYVPGGEAAGPRGPSIRRGDPFTGTNRHVPADSKPTSDLIPMRDYAYFKTANYKALLTKIEQFNQEVPKVLSGSELTTLRALIDSVEKGTVSQSYSKSDADILNTLVFSWPEDKRFPGIDLLRLVILQTHKVVEYAPMIMDSLWNSVGDLSGSPLPKATETNLMLVLRSYANSFAHPGIANQISEAKELIISRTKHLSEHTANKNAHLALATLFLNLTVLYSRQSKNESFAVDLLEGSLNLLKASNDSETALRIIVSIGTLLKGSPELNETATLLGLKDALSTYKTSPDAKVKSAASFVDLCVQ</sequence>
<dbReference type="SMART" id="SM00320">
    <property type="entry name" value="WD40"/>
    <property type="match status" value="7"/>
</dbReference>
<evidence type="ECO:0000256" key="7">
    <source>
        <dbReference type="SAM" id="MobiDB-lite"/>
    </source>
</evidence>
<evidence type="ECO:0000256" key="3">
    <source>
        <dbReference type="ARBA" id="ARBA00022574"/>
    </source>
</evidence>
<dbReference type="GO" id="GO:0043130">
    <property type="term" value="F:ubiquitin binding"/>
    <property type="evidence" value="ECO:0007669"/>
    <property type="project" value="TreeGrafter"/>
</dbReference>
<keyword evidence="4" id="KW-0677">Repeat</keyword>
<dbReference type="GO" id="GO:0008977">
    <property type="term" value="F:prephenate dehydrogenase (NAD+) activity"/>
    <property type="evidence" value="ECO:0007669"/>
    <property type="project" value="InterPro"/>
</dbReference>
<dbReference type="Pfam" id="PF03446">
    <property type="entry name" value="NAD_binding_2"/>
    <property type="match status" value="1"/>
</dbReference>
<dbReference type="Pfam" id="PF08324">
    <property type="entry name" value="PUL"/>
    <property type="match status" value="1"/>
</dbReference>
<dbReference type="InterPro" id="IPR036322">
    <property type="entry name" value="WD40_repeat_dom_sf"/>
</dbReference>
<name>A0AAD5UIJ3_9FUNG</name>
<dbReference type="InterPro" id="IPR036291">
    <property type="entry name" value="NAD(P)-bd_dom_sf"/>
</dbReference>
<evidence type="ECO:0000256" key="2">
    <source>
        <dbReference type="ARBA" id="ARBA00022490"/>
    </source>
</evidence>
<evidence type="ECO:0000256" key="5">
    <source>
        <dbReference type="ARBA" id="ARBA00023002"/>
    </source>
</evidence>
<evidence type="ECO:0000259" key="9">
    <source>
        <dbReference type="PROSITE" id="PS51394"/>
    </source>
</evidence>
<dbReference type="SUPFAM" id="SSF48179">
    <property type="entry name" value="6-phosphogluconate dehydrogenase C-terminal domain-like"/>
    <property type="match status" value="2"/>
</dbReference>
<feature type="domain" description="PFU" evidence="9">
    <location>
        <begin position="749"/>
        <end position="844"/>
    </location>
</feature>
<dbReference type="PROSITE" id="PS51394">
    <property type="entry name" value="PFU"/>
    <property type="match status" value="1"/>
</dbReference>
<dbReference type="InterPro" id="IPR001680">
    <property type="entry name" value="WD40_rpt"/>
</dbReference>
<dbReference type="CDD" id="cd00200">
    <property type="entry name" value="WD40"/>
    <property type="match status" value="1"/>
</dbReference>
<dbReference type="PROSITE" id="PS51176">
    <property type="entry name" value="PDH_ADH"/>
    <property type="match status" value="1"/>
</dbReference>
<dbReference type="Gene3D" id="3.40.50.720">
    <property type="entry name" value="NAD(P)-binding Rossmann-like Domain"/>
    <property type="match status" value="1"/>
</dbReference>
<gene>
    <name evidence="11" type="primary">TYR1_1</name>
    <name evidence="11" type="ORF">HK103_002808</name>
</gene>
<dbReference type="SUPFAM" id="SSF51735">
    <property type="entry name" value="NAD(P)-binding Rossmann-fold domains"/>
    <property type="match status" value="1"/>
</dbReference>
<feature type="compositionally biased region" description="Polar residues" evidence="7">
    <location>
        <begin position="703"/>
        <end position="712"/>
    </location>
</feature>
<organism evidence="11 12">
    <name type="scientific">Boothiomyces macroporosus</name>
    <dbReference type="NCBI Taxonomy" id="261099"/>
    <lineage>
        <taxon>Eukaryota</taxon>
        <taxon>Fungi</taxon>
        <taxon>Fungi incertae sedis</taxon>
        <taxon>Chytridiomycota</taxon>
        <taxon>Chytridiomycota incertae sedis</taxon>
        <taxon>Chytridiomycetes</taxon>
        <taxon>Rhizophydiales</taxon>
        <taxon>Terramycetaceae</taxon>
        <taxon>Boothiomyces</taxon>
    </lineage>
</organism>
<dbReference type="InterPro" id="IPR013535">
    <property type="entry name" value="PUL_dom"/>
</dbReference>
<feature type="domain" description="Prephenate/arogenate dehydrogenase" evidence="8">
    <location>
        <begin position="7"/>
        <end position="287"/>
    </location>
</feature>
<feature type="repeat" description="WD" evidence="6">
    <location>
        <begin position="495"/>
        <end position="525"/>
    </location>
</feature>
<feature type="repeat" description="WD" evidence="6">
    <location>
        <begin position="613"/>
        <end position="644"/>
    </location>
</feature>
<keyword evidence="2" id="KW-0963">Cytoplasm</keyword>
<evidence type="ECO:0000259" key="10">
    <source>
        <dbReference type="PROSITE" id="PS51396"/>
    </source>
</evidence>
<comment type="caution">
    <text evidence="11">The sequence shown here is derived from an EMBL/GenBank/DDBJ whole genome shotgun (WGS) entry which is preliminary data.</text>
</comment>
<dbReference type="Proteomes" id="UP001210925">
    <property type="component" value="Unassembled WGS sequence"/>
</dbReference>
<dbReference type="Gene3D" id="1.10.3660.10">
    <property type="entry name" value="6-phosphogluconate dehydrogenase C-terminal like domain"/>
    <property type="match status" value="1"/>
</dbReference>
<protein>
    <submittedName>
        <fullName evidence="11">Prephenate dehydrogenase (NADP(+))</fullName>
    </submittedName>
</protein>
<dbReference type="InterPro" id="IPR003099">
    <property type="entry name" value="Prephen_DH"/>
</dbReference>
<dbReference type="GO" id="GO:0005737">
    <property type="term" value="C:cytoplasm"/>
    <property type="evidence" value="ECO:0007669"/>
    <property type="project" value="UniProtKB-SubCell"/>
</dbReference>
<keyword evidence="3 6" id="KW-0853">WD repeat</keyword>
<dbReference type="InterPro" id="IPR038122">
    <property type="entry name" value="PFU_sf"/>
</dbReference>
<evidence type="ECO:0000256" key="1">
    <source>
        <dbReference type="ARBA" id="ARBA00004496"/>
    </source>
</evidence>
<dbReference type="InterPro" id="IPR006115">
    <property type="entry name" value="6PGDH_NADP-bd"/>
</dbReference>
<dbReference type="AlphaFoldDB" id="A0AAD5UIJ3"/>
<evidence type="ECO:0000256" key="4">
    <source>
        <dbReference type="ARBA" id="ARBA00022737"/>
    </source>
</evidence>
<dbReference type="InterPro" id="IPR011989">
    <property type="entry name" value="ARM-like"/>
</dbReference>
<accession>A0AAD5UIJ3</accession>
<dbReference type="GO" id="GO:0005634">
    <property type="term" value="C:nucleus"/>
    <property type="evidence" value="ECO:0007669"/>
    <property type="project" value="TreeGrafter"/>
</dbReference>
<comment type="subcellular location">
    <subcellularLocation>
        <location evidence="1">Cytoplasm</location>
    </subcellularLocation>
</comment>
<dbReference type="Gene3D" id="3.10.20.870">
    <property type="entry name" value="PFU (PLAA family ubiquitin binding), C-terminal domain"/>
    <property type="match status" value="1"/>
</dbReference>
<dbReference type="InterPro" id="IPR015155">
    <property type="entry name" value="PFU"/>
</dbReference>
<reference evidence="11" key="1">
    <citation type="submission" date="2020-05" db="EMBL/GenBank/DDBJ databases">
        <title>Phylogenomic resolution of chytrid fungi.</title>
        <authorList>
            <person name="Stajich J.E."/>
            <person name="Amses K."/>
            <person name="Simmons R."/>
            <person name="Seto K."/>
            <person name="Myers J."/>
            <person name="Bonds A."/>
            <person name="Quandt C.A."/>
            <person name="Barry K."/>
            <person name="Liu P."/>
            <person name="Grigoriev I."/>
            <person name="Longcore J.E."/>
            <person name="James T.Y."/>
        </authorList>
    </citation>
    <scope>NUCLEOTIDE SEQUENCE</scope>
    <source>
        <strain evidence="11">PLAUS21</strain>
    </source>
</reference>